<evidence type="ECO:0000313" key="2">
    <source>
        <dbReference type="EMBL" id="BDQ38081.1"/>
    </source>
</evidence>
<dbReference type="PANTHER" id="PTHR43464:SF78">
    <property type="entry name" value="SLR1117 PROTEIN"/>
    <property type="match status" value="1"/>
</dbReference>
<evidence type="ECO:0000259" key="1">
    <source>
        <dbReference type="Pfam" id="PF08241"/>
    </source>
</evidence>
<dbReference type="InterPro" id="IPR029063">
    <property type="entry name" value="SAM-dependent_MTases_sf"/>
</dbReference>
<keyword evidence="3" id="KW-1185">Reference proteome</keyword>
<dbReference type="CDD" id="cd02440">
    <property type="entry name" value="AdoMet_MTases"/>
    <property type="match status" value="1"/>
</dbReference>
<dbReference type="SUPFAM" id="SSF53335">
    <property type="entry name" value="S-adenosyl-L-methionine-dependent methyltransferases"/>
    <property type="match status" value="1"/>
</dbReference>
<dbReference type="Proteomes" id="UP001317742">
    <property type="component" value="Chromosome"/>
</dbReference>
<dbReference type="GO" id="GO:0008168">
    <property type="term" value="F:methyltransferase activity"/>
    <property type="evidence" value="ECO:0007669"/>
    <property type="project" value="UniProtKB-KW"/>
</dbReference>
<dbReference type="InterPro" id="IPR013216">
    <property type="entry name" value="Methyltransf_11"/>
</dbReference>
<sequence>MKYIRTKVYDTKSEPKEIFKVIGKMIGEHLQEKTVEGPFRLLDIGCAAGAFIEYLNDTFSNFQFDGVDVDEDLLKIARESLPKACFNYSDACDLKAFEEDTFDVATYLGTMTIFDDFKPSLSEAIRVLKPGGQLIVFNFFNEHPVDLTVRWQYSGDTDNWNSGYNLFSIKSVSTFLDAHEKVTSFDFTRFELPFDLEPQEDPIRSWTEKNGEGRRIFVNGVGYLDMQILSIKA</sequence>
<keyword evidence="2" id="KW-0808">Transferase</keyword>
<accession>A0ABN6S4C3</accession>
<gene>
    <name evidence="2" type="ORF">SYK_24410</name>
</gene>
<dbReference type="PANTHER" id="PTHR43464">
    <property type="entry name" value="METHYLTRANSFERASE"/>
    <property type="match status" value="1"/>
</dbReference>
<dbReference type="EMBL" id="AP026709">
    <property type="protein sequence ID" value="BDQ38081.1"/>
    <property type="molecule type" value="Genomic_DNA"/>
</dbReference>
<name>A0ABN6S4C3_9BACT</name>
<dbReference type="Gene3D" id="3.40.50.150">
    <property type="entry name" value="Vaccinia Virus protein VP39"/>
    <property type="match status" value="1"/>
</dbReference>
<keyword evidence="2" id="KW-0489">Methyltransferase</keyword>
<feature type="domain" description="Methyltransferase type 11" evidence="1">
    <location>
        <begin position="42"/>
        <end position="136"/>
    </location>
</feature>
<dbReference type="Pfam" id="PF08241">
    <property type="entry name" value="Methyltransf_11"/>
    <property type="match status" value="1"/>
</dbReference>
<evidence type="ECO:0000313" key="3">
    <source>
        <dbReference type="Proteomes" id="UP001317742"/>
    </source>
</evidence>
<protein>
    <submittedName>
        <fullName evidence="2">Methyltransferase</fullName>
    </submittedName>
</protein>
<dbReference type="GO" id="GO:0032259">
    <property type="term" value="P:methylation"/>
    <property type="evidence" value="ECO:0007669"/>
    <property type="project" value="UniProtKB-KW"/>
</dbReference>
<reference evidence="2 3" key="1">
    <citation type="submission" date="2022-08" db="EMBL/GenBank/DDBJ databases">
        <title>Genome Sequence of the sulphate-reducing bacterium, Pseudodesulfovibrio sp. SYK.</title>
        <authorList>
            <person name="Kondo R."/>
            <person name="Kataoka T."/>
        </authorList>
    </citation>
    <scope>NUCLEOTIDE SEQUENCE [LARGE SCALE GENOMIC DNA]</scope>
    <source>
        <strain evidence="2 3">SYK</strain>
    </source>
</reference>
<organism evidence="2 3">
    <name type="scientific">Pseudodesulfovibrio nedwellii</name>
    <dbReference type="NCBI Taxonomy" id="2973072"/>
    <lineage>
        <taxon>Bacteria</taxon>
        <taxon>Pseudomonadati</taxon>
        <taxon>Thermodesulfobacteriota</taxon>
        <taxon>Desulfovibrionia</taxon>
        <taxon>Desulfovibrionales</taxon>
        <taxon>Desulfovibrionaceae</taxon>
    </lineage>
</organism>
<proteinExistence type="predicted"/>